<comment type="caution">
    <text evidence="2">The sequence shown here is derived from an EMBL/GenBank/DDBJ whole genome shotgun (WGS) entry which is preliminary data.</text>
</comment>
<keyword evidence="3" id="KW-1185">Reference proteome</keyword>
<name>A0AAP0JLQ0_9MAGN</name>
<sequence length="346" mass="37888">MERFLQRDQPGSASRRSFGSTDVDFNDVFGGPPRRGSVQDWRCSESGDCAAAVGYRDPWSGLSEKPVFGEESLSRRRRQTSEFYDDIFRGDGSLDSNSTPKKVGSDVFSSTPPSRVLSPARPLPPQPPQPDALIGSSLPSAFCLQGKLGKEIDFSSSASPYRSPQKNKTSDLVGHGSPSLSSSFTSRSSIHVFPGEDGLRNDSRPFYRQSSLSREFSFNSILSPKSNLLEESDREGLRKKKSVLSGNDGGNQFHFSIYKWASKGVPIAMLLHGRNGSRAKGSAKVMNAGTEEPALCSQDIDLSSVGENNLEENESYKLSRELQSTSSVVGAKNKEELIHLKMTRKF</sequence>
<dbReference type="EMBL" id="JBBNAF010000006">
    <property type="protein sequence ID" value="KAK9136386.1"/>
    <property type="molecule type" value="Genomic_DNA"/>
</dbReference>
<feature type="compositionally biased region" description="Low complexity" evidence="1">
    <location>
        <begin position="177"/>
        <end position="186"/>
    </location>
</feature>
<feature type="region of interest" description="Disordered" evidence="1">
    <location>
        <begin position="55"/>
        <end position="136"/>
    </location>
</feature>
<evidence type="ECO:0000313" key="3">
    <source>
        <dbReference type="Proteomes" id="UP001420932"/>
    </source>
</evidence>
<dbReference type="Proteomes" id="UP001420932">
    <property type="component" value="Unassembled WGS sequence"/>
</dbReference>
<feature type="compositionally biased region" description="Polar residues" evidence="1">
    <location>
        <begin position="155"/>
        <end position="167"/>
    </location>
</feature>
<feature type="compositionally biased region" description="Polar residues" evidence="1">
    <location>
        <begin position="9"/>
        <end position="20"/>
    </location>
</feature>
<dbReference type="AlphaFoldDB" id="A0AAP0JLQ0"/>
<evidence type="ECO:0000313" key="2">
    <source>
        <dbReference type="EMBL" id="KAK9136386.1"/>
    </source>
</evidence>
<reference evidence="2 3" key="1">
    <citation type="submission" date="2024-01" db="EMBL/GenBank/DDBJ databases">
        <title>Genome assemblies of Stephania.</title>
        <authorList>
            <person name="Yang L."/>
        </authorList>
    </citation>
    <scope>NUCLEOTIDE SEQUENCE [LARGE SCALE GENOMIC DNA]</scope>
    <source>
        <strain evidence="2">YNDBR</strain>
        <tissue evidence="2">Leaf</tissue>
    </source>
</reference>
<gene>
    <name evidence="2" type="ORF">Syun_015716</name>
</gene>
<feature type="region of interest" description="Disordered" evidence="1">
    <location>
        <begin position="1"/>
        <end position="42"/>
    </location>
</feature>
<accession>A0AAP0JLQ0</accession>
<evidence type="ECO:0000256" key="1">
    <source>
        <dbReference type="SAM" id="MobiDB-lite"/>
    </source>
</evidence>
<protein>
    <submittedName>
        <fullName evidence="2">Uncharacterized protein</fullName>
    </submittedName>
</protein>
<feature type="region of interest" description="Disordered" evidence="1">
    <location>
        <begin position="155"/>
        <end position="186"/>
    </location>
</feature>
<organism evidence="2 3">
    <name type="scientific">Stephania yunnanensis</name>
    <dbReference type="NCBI Taxonomy" id="152371"/>
    <lineage>
        <taxon>Eukaryota</taxon>
        <taxon>Viridiplantae</taxon>
        <taxon>Streptophyta</taxon>
        <taxon>Embryophyta</taxon>
        <taxon>Tracheophyta</taxon>
        <taxon>Spermatophyta</taxon>
        <taxon>Magnoliopsida</taxon>
        <taxon>Ranunculales</taxon>
        <taxon>Menispermaceae</taxon>
        <taxon>Menispermoideae</taxon>
        <taxon>Cissampelideae</taxon>
        <taxon>Stephania</taxon>
    </lineage>
</organism>
<feature type="compositionally biased region" description="Pro residues" evidence="1">
    <location>
        <begin position="121"/>
        <end position="130"/>
    </location>
</feature>
<proteinExistence type="predicted"/>